<protein>
    <submittedName>
        <fullName evidence="2">Uncharacterized protein</fullName>
    </submittedName>
</protein>
<dbReference type="AlphaFoldDB" id="A0A365HDP4"/>
<keyword evidence="1" id="KW-1133">Transmembrane helix</keyword>
<dbReference type="EMBL" id="QLYX01000001">
    <property type="protein sequence ID" value="RAY17152.1"/>
    <property type="molecule type" value="Genomic_DNA"/>
</dbReference>
<keyword evidence="1" id="KW-0812">Transmembrane</keyword>
<dbReference type="RefSeq" id="WP_111863206.1">
    <property type="nucleotide sequence ID" value="NZ_QLYX01000001.1"/>
</dbReference>
<accession>A0A365HDP4</accession>
<reference evidence="2 3" key="1">
    <citation type="submission" date="2018-06" db="EMBL/GenBank/DDBJ databases">
        <title>Actinomadura craniellae sp. nov. isolated from marine sponge Craniella sp.</title>
        <authorList>
            <person name="Li L."/>
            <person name="Xu Q.H."/>
            <person name="Lin H.W."/>
            <person name="Lu Y.H."/>
        </authorList>
    </citation>
    <scope>NUCLEOTIDE SEQUENCE [LARGE SCALE GENOMIC DNA]</scope>
    <source>
        <strain evidence="2 3">LHW63021</strain>
    </source>
</reference>
<sequence>MTAHSGEPADERARELVRDYLDGLVEDVELPDDMALRVIMGSAPPRRARRAAQLSLVCAAVATVAVTTVLGAGIVRDPGPSPAASPVATAAGRPAAYDPTAMIKFGYVPAGLREENTPLLPGPGLMETRPVPEGTRRWLMVYRGSAPPGQRRKVPLIIVTVTTGKVDPSATRDTLHTLDQARPFGPVWVPRGTATGSTSRGHHHQSIVLWRPRPDLVILVQGVNVATEETYRFLRGIALSD</sequence>
<organism evidence="2 3">
    <name type="scientific">Actinomadura craniellae</name>
    <dbReference type="NCBI Taxonomy" id="2231787"/>
    <lineage>
        <taxon>Bacteria</taxon>
        <taxon>Bacillati</taxon>
        <taxon>Actinomycetota</taxon>
        <taxon>Actinomycetes</taxon>
        <taxon>Streptosporangiales</taxon>
        <taxon>Thermomonosporaceae</taxon>
        <taxon>Actinomadura</taxon>
    </lineage>
</organism>
<proteinExistence type="predicted"/>
<evidence type="ECO:0000313" key="2">
    <source>
        <dbReference type="EMBL" id="RAY17152.1"/>
    </source>
</evidence>
<dbReference type="Proteomes" id="UP000251891">
    <property type="component" value="Unassembled WGS sequence"/>
</dbReference>
<feature type="transmembrane region" description="Helical" evidence="1">
    <location>
        <begin position="54"/>
        <end position="75"/>
    </location>
</feature>
<keyword evidence="1" id="KW-0472">Membrane</keyword>
<gene>
    <name evidence="2" type="ORF">DPM19_03070</name>
</gene>
<evidence type="ECO:0000256" key="1">
    <source>
        <dbReference type="SAM" id="Phobius"/>
    </source>
</evidence>
<comment type="caution">
    <text evidence="2">The sequence shown here is derived from an EMBL/GenBank/DDBJ whole genome shotgun (WGS) entry which is preliminary data.</text>
</comment>
<name>A0A365HDP4_9ACTN</name>
<keyword evidence="3" id="KW-1185">Reference proteome</keyword>
<evidence type="ECO:0000313" key="3">
    <source>
        <dbReference type="Proteomes" id="UP000251891"/>
    </source>
</evidence>